<reference evidence="1 2" key="1">
    <citation type="submission" date="2020-02" db="EMBL/GenBank/DDBJ databases">
        <title>Complete genome sequence of Flavobacteriaceae bacterium.</title>
        <authorList>
            <person name="Kim S.-J."/>
            <person name="Kim Y.-S."/>
            <person name="Kim K.-H."/>
        </authorList>
    </citation>
    <scope>NUCLEOTIDE SEQUENCE [LARGE SCALE GENOMIC DNA]</scope>
    <source>
        <strain evidence="1 2">RR4-40</strain>
    </source>
</reference>
<dbReference type="EMBL" id="CP049057">
    <property type="protein sequence ID" value="QIE60030.1"/>
    <property type="molecule type" value="Genomic_DNA"/>
</dbReference>
<name>A0A6G6GNG0_9FLAO</name>
<keyword evidence="2" id="KW-1185">Reference proteome</keyword>
<organism evidence="1 2">
    <name type="scientific">Rasiella rasia</name>
    <dbReference type="NCBI Taxonomy" id="2744027"/>
    <lineage>
        <taxon>Bacteria</taxon>
        <taxon>Pseudomonadati</taxon>
        <taxon>Bacteroidota</taxon>
        <taxon>Flavobacteriia</taxon>
        <taxon>Flavobacteriales</taxon>
        <taxon>Flavobacteriaceae</taxon>
        <taxon>Rasiella</taxon>
    </lineage>
</organism>
<dbReference type="KEGG" id="mgel:G5B37_10780"/>
<gene>
    <name evidence="1" type="ORF">G5B37_10780</name>
</gene>
<sequence>MVFTWCILTPAVVTLCDMNINIASVFSMNEEENSETFKLGAKEYNAPESINAKFISIELFENSNAFGYRSQFWEKVSQETFSPPPEYI</sequence>
<proteinExistence type="predicted"/>
<dbReference type="RefSeq" id="WP_164680042.1">
    <property type="nucleotide sequence ID" value="NZ_CP049057.1"/>
</dbReference>
<evidence type="ECO:0000313" key="1">
    <source>
        <dbReference type="EMBL" id="QIE60030.1"/>
    </source>
</evidence>
<dbReference type="Proteomes" id="UP000505306">
    <property type="component" value="Chromosome"/>
</dbReference>
<evidence type="ECO:0000313" key="2">
    <source>
        <dbReference type="Proteomes" id="UP000505306"/>
    </source>
</evidence>
<accession>A0A6G6GNG0</accession>
<dbReference type="AlphaFoldDB" id="A0A6G6GNG0"/>
<protein>
    <submittedName>
        <fullName evidence="1">Uncharacterized protein</fullName>
    </submittedName>
</protein>